<proteinExistence type="inferred from homology"/>
<dbReference type="OrthoDB" id="9795555at2"/>
<dbReference type="PANTHER" id="PTHR10655:SF17">
    <property type="entry name" value="LYSOPHOSPHOLIPASE-LIKE PROTEIN 1"/>
    <property type="match status" value="1"/>
</dbReference>
<evidence type="ECO:0000313" key="4">
    <source>
        <dbReference type="EMBL" id="OYQ43844.1"/>
    </source>
</evidence>
<dbReference type="Pfam" id="PF02230">
    <property type="entry name" value="Abhydrolase_2"/>
    <property type="match status" value="1"/>
</dbReference>
<gene>
    <name evidence="4" type="ORF">CHX27_08665</name>
</gene>
<keyword evidence="2" id="KW-0378">Hydrolase</keyword>
<comment type="caution">
    <text evidence="4">The sequence shown here is derived from an EMBL/GenBank/DDBJ whole genome shotgun (WGS) entry which is preliminary data.</text>
</comment>
<dbReference type="AlphaFoldDB" id="A0A255ZSE3"/>
<evidence type="ECO:0000256" key="2">
    <source>
        <dbReference type="ARBA" id="ARBA00022801"/>
    </source>
</evidence>
<dbReference type="RefSeq" id="WP_094486376.1">
    <property type="nucleotide sequence ID" value="NZ_NOXX01000197.1"/>
</dbReference>
<dbReference type="InterPro" id="IPR029058">
    <property type="entry name" value="AB_hydrolase_fold"/>
</dbReference>
<comment type="similarity">
    <text evidence="1">Belongs to the AB hydrolase superfamily. AB hydrolase 2 family.</text>
</comment>
<keyword evidence="5" id="KW-1185">Reference proteome</keyword>
<organism evidence="4 5">
    <name type="scientific">Flavobacterium aurantiibacter</name>
    <dbReference type="NCBI Taxonomy" id="2023067"/>
    <lineage>
        <taxon>Bacteria</taxon>
        <taxon>Pseudomonadati</taxon>
        <taxon>Bacteroidota</taxon>
        <taxon>Flavobacteriia</taxon>
        <taxon>Flavobacteriales</taxon>
        <taxon>Flavobacteriaceae</taxon>
        <taxon>Flavobacterium</taxon>
    </lineage>
</organism>
<sequence>MTELYTLERAATEKNENSRLIFLIHGYGSNEEDLFGFAPELPANDHIISLRAPYDLYYGSFAWYAINFDANENKFSDLVQAAQSRDLLKETIERYQASHGFSADRTVVIGFSQGAILSYALALSYPETVPNIAALSGYLNTEIVLETKENSFEKTRIFASHGIVDQVIPIDWARKAPEKLTALGIRHEFHEYAAGHGVAPQNFFDLLDWLKKV</sequence>
<dbReference type="InterPro" id="IPR003140">
    <property type="entry name" value="PLipase/COase/thioEstase"/>
</dbReference>
<evidence type="ECO:0000256" key="1">
    <source>
        <dbReference type="ARBA" id="ARBA00006499"/>
    </source>
</evidence>
<dbReference type="GO" id="GO:0016787">
    <property type="term" value="F:hydrolase activity"/>
    <property type="evidence" value="ECO:0007669"/>
    <property type="project" value="UniProtKB-KW"/>
</dbReference>
<dbReference type="SUPFAM" id="SSF53474">
    <property type="entry name" value="alpha/beta-Hydrolases"/>
    <property type="match status" value="1"/>
</dbReference>
<accession>A0A255ZSE3</accession>
<name>A0A255ZSE3_9FLAO</name>
<dbReference type="InterPro" id="IPR050565">
    <property type="entry name" value="LYPA1-2/EST-like"/>
</dbReference>
<dbReference type="PANTHER" id="PTHR10655">
    <property type="entry name" value="LYSOPHOSPHOLIPASE-RELATED"/>
    <property type="match status" value="1"/>
</dbReference>
<feature type="domain" description="Phospholipase/carboxylesterase/thioesterase" evidence="3">
    <location>
        <begin position="13"/>
        <end position="212"/>
    </location>
</feature>
<dbReference type="Gene3D" id="3.40.50.1820">
    <property type="entry name" value="alpha/beta hydrolase"/>
    <property type="match status" value="1"/>
</dbReference>
<evidence type="ECO:0000313" key="5">
    <source>
        <dbReference type="Proteomes" id="UP000216035"/>
    </source>
</evidence>
<dbReference type="EMBL" id="NOXX01000197">
    <property type="protein sequence ID" value="OYQ43844.1"/>
    <property type="molecule type" value="Genomic_DNA"/>
</dbReference>
<dbReference type="Proteomes" id="UP000216035">
    <property type="component" value="Unassembled WGS sequence"/>
</dbReference>
<reference evidence="4 5" key="1">
    <citation type="submission" date="2017-07" db="EMBL/GenBank/DDBJ databases">
        <title>Flavobacterium cyanobacteriorum sp. nov., isolated from cyanobacterial aggregates in a eutrophic lake.</title>
        <authorList>
            <person name="Cai H."/>
        </authorList>
    </citation>
    <scope>NUCLEOTIDE SEQUENCE [LARGE SCALE GENOMIC DNA]</scope>
    <source>
        <strain evidence="4 5">TH167</strain>
    </source>
</reference>
<evidence type="ECO:0000259" key="3">
    <source>
        <dbReference type="Pfam" id="PF02230"/>
    </source>
</evidence>
<protein>
    <submittedName>
        <fullName evidence="4">Phospholipase</fullName>
    </submittedName>
</protein>